<comment type="caution">
    <text evidence="2">The sequence shown here is derived from an EMBL/GenBank/DDBJ whole genome shotgun (WGS) entry which is preliminary data.</text>
</comment>
<dbReference type="EMBL" id="JAGDFL010000143">
    <property type="protein sequence ID" value="KAG7396712.1"/>
    <property type="molecule type" value="Genomic_DNA"/>
</dbReference>
<reference evidence="2" key="1">
    <citation type="submission" date="2021-02" db="EMBL/GenBank/DDBJ databases">
        <authorList>
            <person name="Palmer J.M."/>
        </authorList>
    </citation>
    <scope>NUCLEOTIDE SEQUENCE</scope>
    <source>
        <strain evidence="2">SCRP23</strain>
    </source>
</reference>
<dbReference type="AlphaFoldDB" id="A0A8T1WRM6"/>
<dbReference type="PROSITE" id="PS50405">
    <property type="entry name" value="GST_CTER"/>
    <property type="match status" value="1"/>
</dbReference>
<dbReference type="Pfam" id="PF00043">
    <property type="entry name" value="GST_C"/>
    <property type="match status" value="1"/>
</dbReference>
<gene>
    <name evidence="2" type="primary">GSTT1_1</name>
    <name evidence="2" type="ORF">PHYBOEH_001880</name>
</gene>
<dbReference type="InterPro" id="IPR010987">
    <property type="entry name" value="Glutathione-S-Trfase_C-like"/>
</dbReference>
<dbReference type="Proteomes" id="UP000693981">
    <property type="component" value="Unassembled WGS sequence"/>
</dbReference>
<dbReference type="InterPro" id="IPR004046">
    <property type="entry name" value="GST_C"/>
</dbReference>
<dbReference type="OrthoDB" id="2309723at2759"/>
<evidence type="ECO:0000313" key="3">
    <source>
        <dbReference type="Proteomes" id="UP000693981"/>
    </source>
</evidence>
<accession>A0A8T1WRM6</accession>
<evidence type="ECO:0000313" key="2">
    <source>
        <dbReference type="EMBL" id="KAG7396712.1"/>
    </source>
</evidence>
<sequence length="143" mass="16344">MDALIEKELALLETFLDKDFVAHTDAPTVADYAVYCETDQLEMVGVDLSKYKKVSVWMDRMKKLLYHDEVHEPLGEFLTKYGLRATVDEKNKVNVVLVARAMMTSCATTENEGRDSFLVERQGLERETKYPDEASTCACVHER</sequence>
<organism evidence="2 3">
    <name type="scientific">Phytophthora boehmeriae</name>
    <dbReference type="NCBI Taxonomy" id="109152"/>
    <lineage>
        <taxon>Eukaryota</taxon>
        <taxon>Sar</taxon>
        <taxon>Stramenopiles</taxon>
        <taxon>Oomycota</taxon>
        <taxon>Peronosporomycetes</taxon>
        <taxon>Peronosporales</taxon>
        <taxon>Peronosporaceae</taxon>
        <taxon>Phytophthora</taxon>
    </lineage>
</organism>
<keyword evidence="3" id="KW-1185">Reference proteome</keyword>
<protein>
    <submittedName>
        <fullName evidence="2">Glutathione S-transferase theta-1</fullName>
    </submittedName>
</protein>
<feature type="domain" description="GST C-terminal" evidence="1">
    <location>
        <begin position="1"/>
        <end position="81"/>
    </location>
</feature>
<evidence type="ECO:0000259" key="1">
    <source>
        <dbReference type="PROSITE" id="PS50405"/>
    </source>
</evidence>
<name>A0A8T1WRM6_9STRA</name>
<proteinExistence type="predicted"/>